<dbReference type="PANTHER" id="PTHR13504">
    <property type="entry name" value="FIDO DOMAIN-CONTAINING PROTEIN DDB_G0283145"/>
    <property type="match status" value="1"/>
</dbReference>
<dbReference type="PANTHER" id="PTHR13504:SF38">
    <property type="entry name" value="FIDO DOMAIN-CONTAINING PROTEIN"/>
    <property type="match status" value="1"/>
</dbReference>
<gene>
    <name evidence="2" type="ORF">S01H1_34443</name>
</gene>
<organism evidence="2">
    <name type="scientific">marine sediment metagenome</name>
    <dbReference type="NCBI Taxonomy" id="412755"/>
    <lineage>
        <taxon>unclassified sequences</taxon>
        <taxon>metagenomes</taxon>
        <taxon>ecological metagenomes</taxon>
    </lineage>
</organism>
<evidence type="ECO:0000313" key="2">
    <source>
        <dbReference type="EMBL" id="GAG03709.1"/>
    </source>
</evidence>
<dbReference type="PROSITE" id="PS51459">
    <property type="entry name" value="FIDO"/>
    <property type="match status" value="1"/>
</dbReference>
<dbReference type="Pfam" id="PF02661">
    <property type="entry name" value="Fic"/>
    <property type="match status" value="1"/>
</dbReference>
<feature type="domain" description="Fido" evidence="1">
    <location>
        <begin position="164"/>
        <end position="272"/>
    </location>
</feature>
<evidence type="ECO:0000259" key="1">
    <source>
        <dbReference type="PROSITE" id="PS51459"/>
    </source>
</evidence>
<dbReference type="AlphaFoldDB" id="X0UD51"/>
<reference evidence="2" key="1">
    <citation type="journal article" date="2014" name="Front. Microbiol.">
        <title>High frequency of phylogenetically diverse reductive dehalogenase-homologous genes in deep subseafloor sedimentary metagenomes.</title>
        <authorList>
            <person name="Kawai M."/>
            <person name="Futagami T."/>
            <person name="Toyoda A."/>
            <person name="Takaki Y."/>
            <person name="Nishi S."/>
            <person name="Hori S."/>
            <person name="Arai W."/>
            <person name="Tsubouchi T."/>
            <person name="Morono Y."/>
            <person name="Uchiyama I."/>
            <person name="Ito T."/>
            <person name="Fujiyama A."/>
            <person name="Inagaki F."/>
            <person name="Takami H."/>
        </authorList>
    </citation>
    <scope>NUCLEOTIDE SEQUENCE</scope>
    <source>
        <strain evidence="2">Expedition CK06-06</strain>
    </source>
</reference>
<comment type="caution">
    <text evidence="2">The sequence shown here is derived from an EMBL/GenBank/DDBJ whole genome shotgun (WGS) entry which is preliminary data.</text>
</comment>
<dbReference type="InterPro" id="IPR040198">
    <property type="entry name" value="Fido_containing"/>
</dbReference>
<sequence length="272" mass="31103">DLLILKTTFQYIGEKAIEMMITKEPTGQYSRRIWFLYEWLLGTKLNIPDLKRGTYVEVVNPTLQFPGPTRNSTRHRVKNNLPGTPEFCPLIRKTEKLKTYISKKLGETIDKDLEGRDRNLIRRTAAFLLLKDSKASFAIEGEFPPNMRTRNWGKAIGEAGKRALTIAEIERLQHIVIGSKKLKYMGIRQDEGFIGEHDRETFTPMPDHISAKAEDLNSLMNGLINANNLLQESSYDPVIAAATIAFGFIFIHPLSDGNGRIHRYLIHHILTW</sequence>
<dbReference type="Gene3D" id="1.10.3290.10">
    <property type="entry name" value="Fido-like domain"/>
    <property type="match status" value="1"/>
</dbReference>
<dbReference type="InterPro" id="IPR003812">
    <property type="entry name" value="Fido"/>
</dbReference>
<protein>
    <recommendedName>
        <fullName evidence="1">Fido domain-containing protein</fullName>
    </recommendedName>
</protein>
<accession>X0UD51</accession>
<feature type="non-terminal residue" evidence="2">
    <location>
        <position position="1"/>
    </location>
</feature>
<dbReference type="InterPro" id="IPR036597">
    <property type="entry name" value="Fido-like_dom_sf"/>
</dbReference>
<feature type="non-terminal residue" evidence="2">
    <location>
        <position position="272"/>
    </location>
</feature>
<proteinExistence type="predicted"/>
<dbReference type="EMBL" id="BARS01021447">
    <property type="protein sequence ID" value="GAG03709.1"/>
    <property type="molecule type" value="Genomic_DNA"/>
</dbReference>
<name>X0UD51_9ZZZZ</name>
<dbReference type="SUPFAM" id="SSF140931">
    <property type="entry name" value="Fic-like"/>
    <property type="match status" value="1"/>
</dbReference>